<feature type="transmembrane region" description="Helical" evidence="6">
    <location>
        <begin position="259"/>
        <end position="278"/>
    </location>
</feature>
<evidence type="ECO:0000256" key="6">
    <source>
        <dbReference type="SAM" id="Phobius"/>
    </source>
</evidence>
<feature type="transmembrane region" description="Helical" evidence="6">
    <location>
        <begin position="290"/>
        <end position="307"/>
    </location>
</feature>
<evidence type="ECO:0000256" key="5">
    <source>
        <dbReference type="ARBA" id="ARBA00023136"/>
    </source>
</evidence>
<dbReference type="RefSeq" id="WP_006526279.1">
    <property type="nucleotide sequence ID" value="NZ_AP028934.1"/>
</dbReference>
<feature type="transmembrane region" description="Helical" evidence="6">
    <location>
        <begin position="33"/>
        <end position="53"/>
    </location>
</feature>
<feature type="transmembrane region" description="Helical" evidence="6">
    <location>
        <begin position="65"/>
        <end position="86"/>
    </location>
</feature>
<dbReference type="PANTHER" id="PTHR43370">
    <property type="entry name" value="SUGAR ABC TRANSPORTER INTEGRAL MEMBRANE PROTEIN-RELATED"/>
    <property type="match status" value="1"/>
</dbReference>
<dbReference type="AlphaFoldDB" id="A0A412PIV7"/>
<gene>
    <name evidence="7" type="ORF">DWX20_03345</name>
</gene>
<dbReference type="GO" id="GO:0022857">
    <property type="term" value="F:transmembrane transporter activity"/>
    <property type="evidence" value="ECO:0007669"/>
    <property type="project" value="InterPro"/>
</dbReference>
<dbReference type="Proteomes" id="UP000284731">
    <property type="component" value="Unassembled WGS sequence"/>
</dbReference>
<feature type="transmembrane region" description="Helical" evidence="6">
    <location>
        <begin position="160"/>
        <end position="179"/>
    </location>
</feature>
<sequence>MIFILQKTLIFTIPLLIVALAGMFAERSGIINIALDGIMIFGAFIGAVVTLLLRQNVPFFVDHNQIMFVVAMLAAAVAGALFSLLLSVSAIKFKADQTIAGTALNLLAPAIALFFIKVFTSKDQLEMGTAVDSLGQRHDFGYVIQNKEVSGVFAVLFDKAYISTFIAIALFIILSIFLYKTKTGLRLRACGEHPQAADSVGINVYKMRYLGTTISGALGGFGGYLYIATVANGTASGAVAGMGFLAMAIMIFGNWSPLGVAFGSLMFGFLKCLSVVYNQIPFTKNLPLPMYFYNIIPYLVVLIVLGFSSGKSRAPKAEGIPYDKGTR</sequence>
<evidence type="ECO:0000313" key="7">
    <source>
        <dbReference type="EMBL" id="RGT58089.1"/>
    </source>
</evidence>
<name>A0A412PIV7_9FIRM</name>
<keyword evidence="4 6" id="KW-1133">Transmembrane helix</keyword>
<keyword evidence="2" id="KW-1003">Cell membrane</keyword>
<feature type="transmembrane region" description="Helical" evidence="6">
    <location>
        <begin position="98"/>
        <end position="119"/>
    </location>
</feature>
<dbReference type="GO" id="GO:0005886">
    <property type="term" value="C:plasma membrane"/>
    <property type="evidence" value="ECO:0007669"/>
    <property type="project" value="UniProtKB-SubCell"/>
</dbReference>
<reference evidence="7 8" key="1">
    <citation type="submission" date="2018-08" db="EMBL/GenBank/DDBJ databases">
        <title>A genome reference for cultivated species of the human gut microbiota.</title>
        <authorList>
            <person name="Zou Y."/>
            <person name="Xue W."/>
            <person name="Luo G."/>
        </authorList>
    </citation>
    <scope>NUCLEOTIDE SEQUENCE [LARGE SCALE GENOMIC DNA]</scope>
    <source>
        <strain evidence="7 8">AF18-46</strain>
    </source>
</reference>
<dbReference type="PANTHER" id="PTHR43370:SF1">
    <property type="entry name" value="GUANOSINE ABC TRANSPORTER PERMEASE PROTEIN NUPQ"/>
    <property type="match status" value="1"/>
</dbReference>
<dbReference type="CDD" id="cd06580">
    <property type="entry name" value="TM_PBP1_transp_TpRbsC_like"/>
    <property type="match status" value="1"/>
</dbReference>
<evidence type="ECO:0000256" key="3">
    <source>
        <dbReference type="ARBA" id="ARBA00022692"/>
    </source>
</evidence>
<feature type="transmembrane region" description="Helical" evidence="6">
    <location>
        <begin position="6"/>
        <end position="26"/>
    </location>
</feature>
<protein>
    <submittedName>
        <fullName evidence="7">ABC transporter permease</fullName>
    </submittedName>
</protein>
<keyword evidence="5 6" id="KW-0472">Membrane</keyword>
<dbReference type="Pfam" id="PF02653">
    <property type="entry name" value="BPD_transp_2"/>
    <property type="match status" value="1"/>
</dbReference>
<feature type="transmembrane region" description="Helical" evidence="6">
    <location>
        <begin position="233"/>
        <end position="252"/>
    </location>
</feature>
<comment type="subcellular location">
    <subcellularLocation>
        <location evidence="1">Cell membrane</location>
        <topology evidence="1">Multi-pass membrane protein</topology>
    </subcellularLocation>
</comment>
<evidence type="ECO:0000256" key="1">
    <source>
        <dbReference type="ARBA" id="ARBA00004651"/>
    </source>
</evidence>
<dbReference type="InterPro" id="IPR001851">
    <property type="entry name" value="ABC_transp_permease"/>
</dbReference>
<evidence type="ECO:0000256" key="2">
    <source>
        <dbReference type="ARBA" id="ARBA00022475"/>
    </source>
</evidence>
<organism evidence="7 8">
    <name type="scientific">Solobacterium moorei</name>
    <dbReference type="NCBI Taxonomy" id="102148"/>
    <lineage>
        <taxon>Bacteria</taxon>
        <taxon>Bacillati</taxon>
        <taxon>Bacillota</taxon>
        <taxon>Erysipelotrichia</taxon>
        <taxon>Erysipelotrichales</taxon>
        <taxon>Erysipelotrichaceae</taxon>
        <taxon>Solobacterium</taxon>
    </lineage>
</organism>
<dbReference type="EMBL" id="QRWX01000001">
    <property type="protein sequence ID" value="RGT58089.1"/>
    <property type="molecule type" value="Genomic_DNA"/>
</dbReference>
<comment type="caution">
    <text evidence="7">The sequence shown here is derived from an EMBL/GenBank/DDBJ whole genome shotgun (WGS) entry which is preliminary data.</text>
</comment>
<evidence type="ECO:0000313" key="8">
    <source>
        <dbReference type="Proteomes" id="UP000284731"/>
    </source>
</evidence>
<feature type="transmembrane region" description="Helical" evidence="6">
    <location>
        <begin position="209"/>
        <end position="227"/>
    </location>
</feature>
<proteinExistence type="predicted"/>
<dbReference type="GeneID" id="89620755"/>
<accession>A0A412PIV7</accession>
<keyword evidence="3 6" id="KW-0812">Transmembrane</keyword>
<evidence type="ECO:0000256" key="4">
    <source>
        <dbReference type="ARBA" id="ARBA00022989"/>
    </source>
</evidence>